<keyword evidence="1" id="KW-0732">Signal</keyword>
<feature type="chain" id="PRO_5007286902" evidence="1">
    <location>
        <begin position="21"/>
        <end position="128"/>
    </location>
</feature>
<evidence type="ECO:0000313" key="2">
    <source>
        <dbReference type="EMBL" id="JAP87293.1"/>
    </source>
</evidence>
<reference evidence="2" key="1">
    <citation type="journal article" date="2016" name="Ticks Tick Borne Dis.">
        <title>De novo assembly and annotation of the salivary gland transcriptome of Rhipicephalus appendiculatus male and female ticks during blood feeding.</title>
        <authorList>
            <person name="de Castro M.H."/>
            <person name="de Klerk D."/>
            <person name="Pienaar R."/>
            <person name="Latif A.A."/>
            <person name="Rees D.J."/>
            <person name="Mans B.J."/>
        </authorList>
    </citation>
    <scope>NUCLEOTIDE SEQUENCE</scope>
    <source>
        <tissue evidence="2">Salivary glands</tissue>
    </source>
</reference>
<accession>A0A131Z7G9</accession>
<name>A0A131Z7G9_RHIAP</name>
<evidence type="ECO:0000256" key="1">
    <source>
        <dbReference type="SAM" id="SignalP"/>
    </source>
</evidence>
<feature type="non-terminal residue" evidence="2">
    <location>
        <position position="1"/>
    </location>
</feature>
<organism evidence="2">
    <name type="scientific">Rhipicephalus appendiculatus</name>
    <name type="common">Brown ear tick</name>
    <dbReference type="NCBI Taxonomy" id="34631"/>
    <lineage>
        <taxon>Eukaryota</taxon>
        <taxon>Metazoa</taxon>
        <taxon>Ecdysozoa</taxon>
        <taxon>Arthropoda</taxon>
        <taxon>Chelicerata</taxon>
        <taxon>Arachnida</taxon>
        <taxon>Acari</taxon>
        <taxon>Parasitiformes</taxon>
        <taxon>Ixodida</taxon>
        <taxon>Ixodoidea</taxon>
        <taxon>Ixodidae</taxon>
        <taxon>Rhipicephalinae</taxon>
        <taxon>Rhipicephalus</taxon>
        <taxon>Rhipicephalus</taxon>
    </lineage>
</organism>
<dbReference type="AlphaFoldDB" id="A0A131Z7G9"/>
<sequence>WSSTWRGILRTFGVSLRAWGGLSHCAGDGSLSGGAGHEPVHTPFFWMCVASFGDAGVDFGCVLGGSGSPLAVIPVLFWGATVPCRSMHSSVRTGGASCGGEWCGSFASMERAGCPLSELVFKELDRGH</sequence>
<feature type="signal peptide" evidence="1">
    <location>
        <begin position="1"/>
        <end position="20"/>
    </location>
</feature>
<dbReference type="EMBL" id="GEDV01001264">
    <property type="protein sequence ID" value="JAP87293.1"/>
    <property type="molecule type" value="Transcribed_RNA"/>
</dbReference>
<proteinExistence type="predicted"/>
<protein>
    <submittedName>
        <fullName evidence="2">Uncharacterized protein</fullName>
    </submittedName>
</protein>